<protein>
    <recommendedName>
        <fullName evidence="1">N-acetyltransferase domain-containing protein</fullName>
    </recommendedName>
</protein>
<dbReference type="PANTHER" id="PTHR20905:SF30">
    <property type="entry name" value="N-ACETYLTRANSFERASE DOMAIN-CONTAINING PROTEIN"/>
    <property type="match status" value="1"/>
</dbReference>
<accession>A0AAV5VU77</accession>
<dbReference type="PANTHER" id="PTHR20905">
    <property type="entry name" value="N-ACETYLTRANSFERASE-RELATED"/>
    <property type="match status" value="1"/>
</dbReference>
<gene>
    <name evidence="2" type="ORF">PFISCL1PPCAC_14333</name>
</gene>
<organism evidence="2 3">
    <name type="scientific">Pristionchus fissidentatus</name>
    <dbReference type="NCBI Taxonomy" id="1538716"/>
    <lineage>
        <taxon>Eukaryota</taxon>
        <taxon>Metazoa</taxon>
        <taxon>Ecdysozoa</taxon>
        <taxon>Nematoda</taxon>
        <taxon>Chromadorea</taxon>
        <taxon>Rhabditida</taxon>
        <taxon>Rhabditina</taxon>
        <taxon>Diplogasteromorpha</taxon>
        <taxon>Diplogasteroidea</taxon>
        <taxon>Neodiplogasteridae</taxon>
        <taxon>Pristionchus</taxon>
    </lineage>
</organism>
<reference evidence="2" key="1">
    <citation type="submission" date="2023-10" db="EMBL/GenBank/DDBJ databases">
        <title>Genome assembly of Pristionchus species.</title>
        <authorList>
            <person name="Yoshida K."/>
            <person name="Sommer R.J."/>
        </authorList>
    </citation>
    <scope>NUCLEOTIDE SEQUENCE</scope>
    <source>
        <strain evidence="2">RS5133</strain>
    </source>
</reference>
<evidence type="ECO:0000313" key="2">
    <source>
        <dbReference type="EMBL" id="GMT23036.1"/>
    </source>
</evidence>
<dbReference type="InterPro" id="IPR000182">
    <property type="entry name" value="GNAT_dom"/>
</dbReference>
<proteinExistence type="predicted"/>
<evidence type="ECO:0000259" key="1">
    <source>
        <dbReference type="PROSITE" id="PS51186"/>
    </source>
</evidence>
<sequence length="121" mass="13645">QEEEWKSPTRIKLILDLLDRLNVDKWSLIPCDVEKILYVEVVSIADGYRRRGLAKELLELSYAAARQQGCTGAFAECTSHPSQMLFGTIGYRVLREIQLKEFLGIDGLPVFVCPDGTKTAQ</sequence>
<dbReference type="SUPFAM" id="SSF55729">
    <property type="entry name" value="Acyl-CoA N-acyltransferases (Nat)"/>
    <property type="match status" value="1"/>
</dbReference>
<dbReference type="EMBL" id="BTSY01000004">
    <property type="protein sequence ID" value="GMT23036.1"/>
    <property type="molecule type" value="Genomic_DNA"/>
</dbReference>
<dbReference type="GO" id="GO:0008080">
    <property type="term" value="F:N-acetyltransferase activity"/>
    <property type="evidence" value="ECO:0007669"/>
    <property type="project" value="TreeGrafter"/>
</dbReference>
<dbReference type="Gene3D" id="3.40.630.30">
    <property type="match status" value="1"/>
</dbReference>
<dbReference type="PROSITE" id="PS51186">
    <property type="entry name" value="GNAT"/>
    <property type="match status" value="1"/>
</dbReference>
<feature type="non-terminal residue" evidence="2">
    <location>
        <position position="121"/>
    </location>
</feature>
<dbReference type="CDD" id="cd04301">
    <property type="entry name" value="NAT_SF"/>
    <property type="match status" value="1"/>
</dbReference>
<feature type="non-terminal residue" evidence="2">
    <location>
        <position position="1"/>
    </location>
</feature>
<dbReference type="Pfam" id="PF00583">
    <property type="entry name" value="Acetyltransf_1"/>
    <property type="match status" value="1"/>
</dbReference>
<dbReference type="AlphaFoldDB" id="A0AAV5VU77"/>
<dbReference type="Proteomes" id="UP001432322">
    <property type="component" value="Unassembled WGS sequence"/>
</dbReference>
<evidence type="ECO:0000313" key="3">
    <source>
        <dbReference type="Proteomes" id="UP001432322"/>
    </source>
</evidence>
<name>A0AAV5VU77_9BILA</name>
<comment type="caution">
    <text evidence="2">The sequence shown here is derived from an EMBL/GenBank/DDBJ whole genome shotgun (WGS) entry which is preliminary data.</text>
</comment>
<dbReference type="InterPro" id="IPR016181">
    <property type="entry name" value="Acyl_CoA_acyltransferase"/>
</dbReference>
<feature type="domain" description="N-acetyltransferase" evidence="1">
    <location>
        <begin position="1"/>
        <end position="109"/>
    </location>
</feature>
<keyword evidence="3" id="KW-1185">Reference proteome</keyword>